<proteinExistence type="predicted"/>
<gene>
    <name evidence="2" type="ORF">A2469_00500</name>
</gene>
<keyword evidence="1" id="KW-1133">Transmembrane helix</keyword>
<accession>A0A1F6P1W8</accession>
<name>A0A1F6P1W8_9BACT</name>
<evidence type="ECO:0000256" key="1">
    <source>
        <dbReference type="SAM" id="Phobius"/>
    </source>
</evidence>
<dbReference type="Proteomes" id="UP000178895">
    <property type="component" value="Unassembled WGS sequence"/>
</dbReference>
<organism evidence="2 3">
    <name type="scientific">Candidatus Magasanikbacteria bacterium RIFOXYC2_FULL_40_16</name>
    <dbReference type="NCBI Taxonomy" id="1798703"/>
    <lineage>
        <taxon>Bacteria</taxon>
        <taxon>Candidatus Magasanikiibacteriota</taxon>
    </lineage>
</organism>
<dbReference type="EMBL" id="MFQY01000013">
    <property type="protein sequence ID" value="OGH90088.1"/>
    <property type="molecule type" value="Genomic_DNA"/>
</dbReference>
<dbReference type="AlphaFoldDB" id="A0A1F6P1W8"/>
<keyword evidence="1" id="KW-0472">Membrane</keyword>
<feature type="transmembrane region" description="Helical" evidence="1">
    <location>
        <begin position="7"/>
        <end position="31"/>
    </location>
</feature>
<comment type="caution">
    <text evidence="2">The sequence shown here is derived from an EMBL/GenBank/DDBJ whole genome shotgun (WGS) entry which is preliminary data.</text>
</comment>
<protein>
    <submittedName>
        <fullName evidence="2">Uncharacterized protein</fullName>
    </submittedName>
</protein>
<keyword evidence="1" id="KW-0812">Transmembrane</keyword>
<sequence length="126" mass="13925">MRILLKILNYFFTVLGVIFFLIIMLGVYLFVADPFNLRPMLSSFNLSPSGITTEASKTGDKNPLLNSDQEKMLESIGVNPETLPSELTPEMEKCLIEKVGAQRADEIVKGDKPTAIDLFKAGACLK</sequence>
<evidence type="ECO:0000313" key="2">
    <source>
        <dbReference type="EMBL" id="OGH90088.1"/>
    </source>
</evidence>
<reference evidence="2 3" key="1">
    <citation type="journal article" date="2016" name="Nat. Commun.">
        <title>Thousands of microbial genomes shed light on interconnected biogeochemical processes in an aquifer system.</title>
        <authorList>
            <person name="Anantharaman K."/>
            <person name="Brown C.T."/>
            <person name="Hug L.A."/>
            <person name="Sharon I."/>
            <person name="Castelle C.J."/>
            <person name="Probst A.J."/>
            <person name="Thomas B.C."/>
            <person name="Singh A."/>
            <person name="Wilkins M.J."/>
            <person name="Karaoz U."/>
            <person name="Brodie E.L."/>
            <person name="Williams K.H."/>
            <person name="Hubbard S.S."/>
            <person name="Banfield J.F."/>
        </authorList>
    </citation>
    <scope>NUCLEOTIDE SEQUENCE [LARGE SCALE GENOMIC DNA]</scope>
</reference>
<evidence type="ECO:0000313" key="3">
    <source>
        <dbReference type="Proteomes" id="UP000178895"/>
    </source>
</evidence>